<feature type="transmembrane region" description="Helical" evidence="7">
    <location>
        <begin position="264"/>
        <end position="286"/>
    </location>
</feature>
<protein>
    <recommendedName>
        <fullName evidence="8">Major facilitator superfamily (MFS) profile domain-containing protein</fullName>
    </recommendedName>
</protein>
<dbReference type="OrthoDB" id="4540492at2759"/>
<keyword evidence="11" id="KW-1185">Reference proteome</keyword>
<feature type="transmembrane region" description="Helical" evidence="7">
    <location>
        <begin position="66"/>
        <end position="84"/>
    </location>
</feature>
<dbReference type="InterPro" id="IPR020846">
    <property type="entry name" value="MFS_dom"/>
</dbReference>
<comment type="subcellular location">
    <subcellularLocation>
        <location evidence="1">Membrane</location>
        <topology evidence="1">Multi-pass membrane protein</topology>
    </subcellularLocation>
</comment>
<feature type="transmembrane region" description="Helical" evidence="7">
    <location>
        <begin position="173"/>
        <end position="194"/>
    </location>
</feature>
<evidence type="ECO:0000256" key="6">
    <source>
        <dbReference type="ARBA" id="ARBA00023136"/>
    </source>
</evidence>
<evidence type="ECO:0000256" key="4">
    <source>
        <dbReference type="ARBA" id="ARBA00022692"/>
    </source>
</evidence>
<feature type="transmembrane region" description="Helical" evidence="7">
    <location>
        <begin position="306"/>
        <end position="323"/>
    </location>
</feature>
<evidence type="ECO:0000313" key="9">
    <source>
        <dbReference type="EMBL" id="TPX09021.1"/>
    </source>
</evidence>
<feature type="transmembrane region" description="Helical" evidence="7">
    <location>
        <begin position="330"/>
        <end position="349"/>
    </location>
</feature>
<dbReference type="InterPro" id="IPR036259">
    <property type="entry name" value="MFS_trans_sf"/>
</dbReference>
<dbReference type="PANTHER" id="PTHR48022">
    <property type="entry name" value="PLASTIDIC GLUCOSE TRANSPORTER 4"/>
    <property type="match status" value="1"/>
</dbReference>
<dbReference type="GO" id="GO:0005351">
    <property type="term" value="F:carbohydrate:proton symporter activity"/>
    <property type="evidence" value="ECO:0007669"/>
    <property type="project" value="TreeGrafter"/>
</dbReference>
<dbReference type="GeneID" id="41968928"/>
<dbReference type="RefSeq" id="XP_030990732.1">
    <property type="nucleotide sequence ID" value="XM_031135564.1"/>
</dbReference>
<evidence type="ECO:0000256" key="5">
    <source>
        <dbReference type="ARBA" id="ARBA00022989"/>
    </source>
</evidence>
<dbReference type="FunFam" id="1.20.1250.20:FF:000134">
    <property type="entry name" value="MFS sugar transporter protein"/>
    <property type="match status" value="1"/>
</dbReference>
<feature type="transmembrane region" description="Helical" evidence="7">
    <location>
        <begin position="430"/>
        <end position="450"/>
    </location>
</feature>
<feature type="domain" description="Major facilitator superfamily (MFS) profile" evidence="8">
    <location>
        <begin position="23"/>
        <end position="453"/>
    </location>
</feature>
<feature type="transmembrane region" description="Helical" evidence="7">
    <location>
        <begin position="401"/>
        <end position="424"/>
    </location>
</feature>
<proteinExistence type="inferred from homology"/>
<evidence type="ECO:0000313" key="11">
    <source>
        <dbReference type="Proteomes" id="UP000319257"/>
    </source>
</evidence>
<dbReference type="InterPro" id="IPR005828">
    <property type="entry name" value="MFS_sugar_transport-like"/>
</dbReference>
<feature type="transmembrane region" description="Helical" evidence="7">
    <location>
        <begin position="21"/>
        <end position="46"/>
    </location>
</feature>
<dbReference type="Gene3D" id="1.20.1250.20">
    <property type="entry name" value="MFS general substrate transporter like domains"/>
    <property type="match status" value="1"/>
</dbReference>
<dbReference type="InParanoid" id="A0A507AWQ5"/>
<evidence type="ECO:0000256" key="7">
    <source>
        <dbReference type="SAM" id="Phobius"/>
    </source>
</evidence>
<dbReference type="PANTHER" id="PTHR48022:SF31">
    <property type="entry name" value="HEXOSE TRANSPORTER"/>
    <property type="match status" value="1"/>
</dbReference>
<feature type="transmembrane region" description="Helical" evidence="7">
    <location>
        <begin position="369"/>
        <end position="389"/>
    </location>
</feature>
<keyword evidence="4 7" id="KW-0812">Transmembrane</keyword>
<comment type="caution">
    <text evidence="10">The sequence shown here is derived from an EMBL/GenBank/DDBJ whole genome shotgun (WGS) entry which is preliminary data.</text>
</comment>
<dbReference type="EMBL" id="SKBQ01000006">
    <property type="protein sequence ID" value="TPX09021.1"/>
    <property type="molecule type" value="Genomic_DNA"/>
</dbReference>
<dbReference type="SUPFAM" id="SSF103473">
    <property type="entry name" value="MFS general substrate transporter"/>
    <property type="match status" value="1"/>
</dbReference>
<accession>A0A507AWQ5</accession>
<reference evidence="10 11" key="1">
    <citation type="submission" date="2019-06" db="EMBL/GenBank/DDBJ databases">
        <title>Draft genome sequence of the filamentous fungus Phialemoniopsis curvata isolated from diesel fuel.</title>
        <authorList>
            <person name="Varaljay V.A."/>
            <person name="Lyon W.J."/>
            <person name="Crouch A.L."/>
            <person name="Drake C.E."/>
            <person name="Hollomon J.M."/>
            <person name="Nadeau L.J."/>
            <person name="Nunn H.S."/>
            <person name="Stevenson B.S."/>
            <person name="Bojanowski C.L."/>
            <person name="Crookes-Goodson W.J."/>
        </authorList>
    </citation>
    <scope>NUCLEOTIDE SEQUENCE [LARGE SCALE GENOMIC DNA]</scope>
    <source>
        <strain evidence="10 11">D216</strain>
    </source>
</reference>
<keyword evidence="3" id="KW-0813">Transport</keyword>
<keyword evidence="6 7" id="KW-0472">Membrane</keyword>
<dbReference type="PROSITE" id="PS50850">
    <property type="entry name" value="MFS"/>
    <property type="match status" value="1"/>
</dbReference>
<dbReference type="Pfam" id="PF00083">
    <property type="entry name" value="Sugar_tr"/>
    <property type="match status" value="1"/>
</dbReference>
<feature type="transmembrane region" description="Helical" evidence="7">
    <location>
        <begin position="96"/>
        <end position="117"/>
    </location>
</feature>
<evidence type="ECO:0000256" key="3">
    <source>
        <dbReference type="ARBA" id="ARBA00022448"/>
    </source>
</evidence>
<name>A0A507AWQ5_9PEZI</name>
<evidence type="ECO:0000256" key="1">
    <source>
        <dbReference type="ARBA" id="ARBA00004141"/>
    </source>
</evidence>
<dbReference type="Proteomes" id="UP000319257">
    <property type="component" value="Unassembled WGS sequence"/>
</dbReference>
<sequence length="515" mass="55732">MLQNVRAKGPLQFKSSKVTSILLVASACIFATTTGFDAALMNGINIMPSYTQTLKLTTTTKSLNTAAGFIGSGFVSLWIGPVVNHIGRKRGIMLSIIFKLMGVVFMSAAQNVGMFVLGRVLLGMGTGTSGVAASTRRGIGLSAVYTVWYRESGALISAGVTYRTANIEGEWSWRLPCLLQGLFSFACAAVLAFVPESPRWLAYQGRFNDALEVVASMQSDGDTTEPLTQAQYREMIDTIEWERAEGKQLNYKEMLASRGSRKRVMLAVSVAVIAMMSGNNIVSYYLGDMLTAAGITSTQTKLEINVILNAWCFVCALTGTLLMDRIGRKTMCLLSCMAMATTLFIVGALTKVYGHGHDTSGTYGTIASIFLFQGSYGIGITPLTVLYPPEVLNYSIRSNGMAAWTMAVNISGVIVTFIFPFGLAAISWKLYMINAAWDVLQFVFVLVFWIETKGFTLEEIDRLIDGTKHSNVPDIVDLQNGTAVLEGKGVDSTGAEVDNVQATKEVKTVVTPTVN</sequence>
<dbReference type="PROSITE" id="PS51257">
    <property type="entry name" value="PROKAR_LIPOPROTEIN"/>
    <property type="match status" value="1"/>
</dbReference>
<dbReference type="AlphaFoldDB" id="A0A507AWQ5"/>
<evidence type="ECO:0000259" key="8">
    <source>
        <dbReference type="PROSITE" id="PS50850"/>
    </source>
</evidence>
<gene>
    <name evidence="9" type="ORF">E0L32_001481</name>
    <name evidence="10" type="ORF">E0L32_001718</name>
</gene>
<evidence type="ECO:0000256" key="2">
    <source>
        <dbReference type="ARBA" id="ARBA00010992"/>
    </source>
</evidence>
<dbReference type="GO" id="GO:0016020">
    <property type="term" value="C:membrane"/>
    <property type="evidence" value="ECO:0007669"/>
    <property type="project" value="UniProtKB-SubCell"/>
</dbReference>
<comment type="similarity">
    <text evidence="2">Belongs to the major facilitator superfamily. Sugar transporter (TC 2.A.1.1) family.</text>
</comment>
<evidence type="ECO:0000313" key="10">
    <source>
        <dbReference type="EMBL" id="TPX09258.1"/>
    </source>
</evidence>
<dbReference type="EMBL" id="SKBQ01000006">
    <property type="protein sequence ID" value="TPX09258.1"/>
    <property type="molecule type" value="Genomic_DNA"/>
</dbReference>
<organism evidence="10 11">
    <name type="scientific">Thyridium curvatum</name>
    <dbReference type="NCBI Taxonomy" id="1093900"/>
    <lineage>
        <taxon>Eukaryota</taxon>
        <taxon>Fungi</taxon>
        <taxon>Dikarya</taxon>
        <taxon>Ascomycota</taxon>
        <taxon>Pezizomycotina</taxon>
        <taxon>Sordariomycetes</taxon>
        <taxon>Sordariomycetidae</taxon>
        <taxon>Thyridiales</taxon>
        <taxon>Thyridiaceae</taxon>
        <taxon>Thyridium</taxon>
    </lineage>
</organism>
<dbReference type="InterPro" id="IPR050360">
    <property type="entry name" value="MFS_Sugar_Transporters"/>
</dbReference>
<keyword evidence="5 7" id="KW-1133">Transmembrane helix</keyword>